<dbReference type="OrthoDB" id="20018at2759"/>
<dbReference type="GO" id="GO:0006363">
    <property type="term" value="P:termination of RNA polymerase I transcription"/>
    <property type="evidence" value="ECO:0007669"/>
    <property type="project" value="EnsemblFungi"/>
</dbReference>
<dbReference type="GO" id="GO:0006384">
    <property type="term" value="P:transcription initiation at RNA polymerase III promoter"/>
    <property type="evidence" value="ECO:0007669"/>
    <property type="project" value="EnsemblFungi"/>
</dbReference>
<dbReference type="PANTHER" id="PTHR10917:SF0">
    <property type="entry name" value="DNA-DIRECTED RNA POLYMERASES I, II, AND III SUBUNIT RPABC3"/>
    <property type="match status" value="1"/>
</dbReference>
<dbReference type="PANTHER" id="PTHR10917">
    <property type="entry name" value="DNA-DIRECTED RNA POLYMERASES I, II, AND III SUBUNIT RPABC3"/>
    <property type="match status" value="1"/>
</dbReference>
<dbReference type="Gene3D" id="2.40.50.140">
    <property type="entry name" value="Nucleic acid-binding proteins"/>
    <property type="match status" value="1"/>
</dbReference>
<dbReference type="GO" id="GO:0006368">
    <property type="term" value="P:transcription elongation by RNA polymerase II"/>
    <property type="evidence" value="ECO:0007669"/>
    <property type="project" value="EnsemblFungi"/>
</dbReference>
<dbReference type="FunFam" id="2.40.50.140:FF:000191">
    <property type="entry name" value="DNA-directed RNA polymerases I, II, and III subunit RPABC3"/>
    <property type="match status" value="1"/>
</dbReference>
<name>A0A077X373_9FUNG</name>
<dbReference type="GO" id="GO:0006386">
    <property type="term" value="P:termination of RNA polymerase III transcription"/>
    <property type="evidence" value="ECO:0007669"/>
    <property type="project" value="EnsemblFungi"/>
</dbReference>
<dbReference type="SMART" id="SM00658">
    <property type="entry name" value="RPOL8c"/>
    <property type="match status" value="1"/>
</dbReference>
<evidence type="ECO:0000313" key="4">
    <source>
        <dbReference type="EMBL" id="CDS14005.1"/>
    </source>
</evidence>
<evidence type="ECO:0000256" key="1">
    <source>
        <dbReference type="ARBA" id="ARBA00004123"/>
    </source>
</evidence>
<evidence type="ECO:0008006" key="5">
    <source>
        <dbReference type="Google" id="ProtNLM"/>
    </source>
</evidence>
<evidence type="ECO:0000256" key="3">
    <source>
        <dbReference type="ARBA" id="ARBA00023242"/>
    </source>
</evidence>
<proteinExistence type="inferred from homology"/>
<dbReference type="InterPro" id="IPR005570">
    <property type="entry name" value="RPABC3"/>
</dbReference>
<dbReference type="GO" id="GO:0006362">
    <property type="term" value="P:transcription elongation by RNA polymerase I"/>
    <property type="evidence" value="ECO:0007669"/>
    <property type="project" value="EnsemblFungi"/>
</dbReference>
<dbReference type="EMBL" id="LK023385">
    <property type="protein sequence ID" value="CDS14005.1"/>
    <property type="molecule type" value="Genomic_DNA"/>
</dbReference>
<dbReference type="AlphaFoldDB" id="A0A077X373"/>
<reference evidence="4" key="1">
    <citation type="journal article" date="2014" name="Genome Announc.">
        <title>De novo whole-genome sequence and genome annotation of Lichtheimia ramosa.</title>
        <authorList>
            <person name="Linde J."/>
            <person name="Schwartze V."/>
            <person name="Binder U."/>
            <person name="Lass-Florl C."/>
            <person name="Voigt K."/>
            <person name="Horn F."/>
        </authorList>
    </citation>
    <scope>NUCLEOTIDE SEQUENCE</scope>
    <source>
        <strain evidence="4">JMRC FSU:6197</strain>
    </source>
</reference>
<dbReference type="Pfam" id="PF03870">
    <property type="entry name" value="RNA_pol_Rpb8"/>
    <property type="match status" value="1"/>
</dbReference>
<keyword evidence="3" id="KW-0539">Nucleus</keyword>
<protein>
    <recommendedName>
        <fullName evidence="5">DNA-directed RNA polymerases I, II, and III subunit RPABC3</fullName>
    </recommendedName>
</protein>
<dbReference type="GO" id="GO:0003968">
    <property type="term" value="F:RNA-directed RNA polymerase activity"/>
    <property type="evidence" value="ECO:0007669"/>
    <property type="project" value="EnsemblFungi"/>
</dbReference>
<gene>
    <name evidence="4" type="ORF">LRAMOSA06176</name>
</gene>
<dbReference type="GO" id="GO:0005666">
    <property type="term" value="C:RNA polymerase III complex"/>
    <property type="evidence" value="ECO:0007669"/>
    <property type="project" value="EnsemblFungi"/>
</dbReference>
<accession>A0A077X373</accession>
<dbReference type="GO" id="GO:0003899">
    <property type="term" value="F:DNA-directed RNA polymerase activity"/>
    <property type="evidence" value="ECO:0007669"/>
    <property type="project" value="EnsemblFungi"/>
</dbReference>
<dbReference type="SUPFAM" id="SSF50249">
    <property type="entry name" value="Nucleic acid-binding proteins"/>
    <property type="match status" value="1"/>
</dbReference>
<dbReference type="GO" id="GO:0042797">
    <property type="term" value="P:tRNA transcription by RNA polymerase III"/>
    <property type="evidence" value="ECO:0007669"/>
    <property type="project" value="EnsemblFungi"/>
</dbReference>
<evidence type="ECO:0000256" key="2">
    <source>
        <dbReference type="ARBA" id="ARBA00008912"/>
    </source>
</evidence>
<dbReference type="GO" id="GO:0006361">
    <property type="term" value="P:transcription initiation at RNA polymerase I promoter"/>
    <property type="evidence" value="ECO:0007669"/>
    <property type="project" value="EnsemblFungi"/>
</dbReference>
<comment type="similarity">
    <text evidence="2">Belongs to the eukaryotic RPB8 RNA polymerase subunit family.</text>
</comment>
<comment type="subcellular location">
    <subcellularLocation>
        <location evidence="1">Nucleus</location>
    </subcellularLocation>
</comment>
<dbReference type="PIRSF" id="PIRSF000779">
    <property type="entry name" value="RNA_pol_Rpb8"/>
    <property type="match status" value="1"/>
</dbReference>
<dbReference type="InterPro" id="IPR012340">
    <property type="entry name" value="NA-bd_OB-fold"/>
</dbReference>
<organism evidence="4">
    <name type="scientific">Lichtheimia ramosa</name>
    <dbReference type="NCBI Taxonomy" id="688394"/>
    <lineage>
        <taxon>Eukaryota</taxon>
        <taxon>Fungi</taxon>
        <taxon>Fungi incertae sedis</taxon>
        <taxon>Mucoromycota</taxon>
        <taxon>Mucoromycotina</taxon>
        <taxon>Mucoromycetes</taxon>
        <taxon>Mucorales</taxon>
        <taxon>Lichtheimiaceae</taxon>
        <taxon>Lichtheimia</taxon>
    </lineage>
</organism>
<sequence>MQQSSNKNILLSDLFRIKDIDPNGKRFDRVSRLVGKSETYEMTVLLDYNSEIYPLEINEKVSIVLASSLSLEAKSEAANGDGNEARESWRERAPGEHDLSDEYEYVMFGKVYRYEDSNPGVDEVGKSVAVYISFGGLLMCLDGDCRHLEPLTVGEHVYLLMRK</sequence>
<dbReference type="GO" id="GO:0005665">
    <property type="term" value="C:RNA polymerase II, core complex"/>
    <property type="evidence" value="ECO:0007669"/>
    <property type="project" value="EnsemblFungi"/>
</dbReference>
<dbReference type="GO" id="GO:0005736">
    <property type="term" value="C:RNA polymerase I complex"/>
    <property type="evidence" value="ECO:0007669"/>
    <property type="project" value="EnsemblFungi"/>
</dbReference>
<dbReference type="GO" id="GO:0006367">
    <property type="term" value="P:transcription initiation at RNA polymerase II promoter"/>
    <property type="evidence" value="ECO:0007669"/>
    <property type="project" value="EnsemblFungi"/>
</dbReference>